<dbReference type="EMBL" id="VRZA01000001">
    <property type="protein sequence ID" value="TXS96676.1"/>
    <property type="molecule type" value="Genomic_DNA"/>
</dbReference>
<dbReference type="GO" id="GO:0016491">
    <property type="term" value="F:oxidoreductase activity"/>
    <property type="evidence" value="ECO:0007669"/>
    <property type="project" value="UniProtKB-KW"/>
</dbReference>
<dbReference type="AlphaFoldDB" id="A0A5C9A7M3"/>
<dbReference type="Gene3D" id="3.40.50.720">
    <property type="entry name" value="NAD(P)-binding Rossmann-like Domain"/>
    <property type="match status" value="1"/>
</dbReference>
<dbReference type="InterPro" id="IPR002347">
    <property type="entry name" value="SDR_fam"/>
</dbReference>
<dbReference type="RefSeq" id="WP_148066940.1">
    <property type="nucleotide sequence ID" value="NZ_VRZA01000001.1"/>
</dbReference>
<dbReference type="SUPFAM" id="SSF51735">
    <property type="entry name" value="NAD(P)-binding Rossmann-fold domains"/>
    <property type="match status" value="1"/>
</dbReference>
<gene>
    <name evidence="6" type="ORF">FV139_04185</name>
</gene>
<comment type="similarity">
    <text evidence="1 3">Belongs to the short-chain dehydrogenases/reductases (SDR) family.</text>
</comment>
<dbReference type="SMART" id="SM00822">
    <property type="entry name" value="PKS_KR"/>
    <property type="match status" value="1"/>
</dbReference>
<dbReference type="PANTHER" id="PTHR44196">
    <property type="entry name" value="DEHYDROGENASE/REDUCTASE SDR FAMILY MEMBER 7B"/>
    <property type="match status" value="1"/>
</dbReference>
<proteinExistence type="inferred from homology"/>
<keyword evidence="7" id="KW-1185">Reference proteome</keyword>
<comment type="caution">
    <text evidence="6">The sequence shown here is derived from an EMBL/GenBank/DDBJ whole genome shotgun (WGS) entry which is preliminary data.</text>
</comment>
<evidence type="ECO:0000259" key="5">
    <source>
        <dbReference type="SMART" id="SM00822"/>
    </source>
</evidence>
<dbReference type="NCBIfam" id="NF006565">
    <property type="entry name" value="PRK09072.1"/>
    <property type="match status" value="1"/>
</dbReference>
<evidence type="ECO:0000256" key="4">
    <source>
        <dbReference type="SAM" id="MobiDB-lite"/>
    </source>
</evidence>
<evidence type="ECO:0000313" key="7">
    <source>
        <dbReference type="Proteomes" id="UP000321039"/>
    </source>
</evidence>
<evidence type="ECO:0000256" key="1">
    <source>
        <dbReference type="ARBA" id="ARBA00006484"/>
    </source>
</evidence>
<feature type="region of interest" description="Disordered" evidence="4">
    <location>
        <begin position="260"/>
        <end position="279"/>
    </location>
</feature>
<dbReference type="PRINTS" id="PR00080">
    <property type="entry name" value="SDRFAMILY"/>
</dbReference>
<dbReference type="Pfam" id="PF00106">
    <property type="entry name" value="adh_short"/>
    <property type="match status" value="1"/>
</dbReference>
<sequence length="279" mass="29274">MKIEGKHLVLTGATGGLGRAVACALARRGAVLVLVGRNAQALATLQATLPGCGHVTVEADLTEQAGRAAVVAAAGTGLDGLINCAGINAFCLFEEQSADQLGQMMQVNVEAPAALIRDLLPVLQQRNSVIVNVGSTFGAIGYPGFSAYCASKFALRGLTEALTRELADSPVSVRYFAPRAIRTAMNAEQVEAMNAELGNAMDAPEAVAESLAQFIEGDQRRRHTGWPEKLFVRVNALLPALVDKSLRQALPVIRRYAQQPDAGASGKAQVKSKAERAAA</sequence>
<evidence type="ECO:0000256" key="3">
    <source>
        <dbReference type="RuleBase" id="RU000363"/>
    </source>
</evidence>
<evidence type="ECO:0000313" key="6">
    <source>
        <dbReference type="EMBL" id="TXS96676.1"/>
    </source>
</evidence>
<dbReference type="PRINTS" id="PR00081">
    <property type="entry name" value="GDHRDH"/>
</dbReference>
<feature type="domain" description="Ketoreductase" evidence="5">
    <location>
        <begin position="6"/>
        <end position="170"/>
    </location>
</feature>
<dbReference type="InterPro" id="IPR057326">
    <property type="entry name" value="KR_dom"/>
</dbReference>
<dbReference type="Proteomes" id="UP000321039">
    <property type="component" value="Unassembled WGS sequence"/>
</dbReference>
<evidence type="ECO:0000256" key="2">
    <source>
        <dbReference type="ARBA" id="ARBA00023002"/>
    </source>
</evidence>
<organism evidence="6 7">
    <name type="scientific">Parahaliea maris</name>
    <dbReference type="NCBI Taxonomy" id="2716870"/>
    <lineage>
        <taxon>Bacteria</taxon>
        <taxon>Pseudomonadati</taxon>
        <taxon>Pseudomonadota</taxon>
        <taxon>Gammaproteobacteria</taxon>
        <taxon>Cellvibrionales</taxon>
        <taxon>Halieaceae</taxon>
        <taxon>Parahaliea</taxon>
    </lineage>
</organism>
<accession>A0A5C9A7M3</accession>
<name>A0A5C9A7M3_9GAMM</name>
<dbReference type="CDD" id="cd05233">
    <property type="entry name" value="SDR_c"/>
    <property type="match status" value="1"/>
</dbReference>
<protein>
    <submittedName>
        <fullName evidence="6">SDR family oxidoreductase</fullName>
    </submittedName>
</protein>
<keyword evidence="2" id="KW-0560">Oxidoreductase</keyword>
<dbReference type="PANTHER" id="PTHR44196:SF1">
    <property type="entry name" value="DEHYDROGENASE_REDUCTASE SDR FAMILY MEMBER 7B"/>
    <property type="match status" value="1"/>
</dbReference>
<reference evidence="6 7" key="1">
    <citation type="submission" date="2019-08" db="EMBL/GenBank/DDBJ databases">
        <title>Parahaliea maris sp. nov., isolated from the surface seawater.</title>
        <authorList>
            <person name="Liu Y."/>
        </authorList>
    </citation>
    <scope>NUCLEOTIDE SEQUENCE [LARGE SCALE GENOMIC DNA]</scope>
    <source>
        <strain evidence="6 7">HSLHS9</strain>
    </source>
</reference>
<dbReference type="GO" id="GO:0016020">
    <property type="term" value="C:membrane"/>
    <property type="evidence" value="ECO:0007669"/>
    <property type="project" value="TreeGrafter"/>
</dbReference>
<dbReference type="InterPro" id="IPR036291">
    <property type="entry name" value="NAD(P)-bd_dom_sf"/>
</dbReference>